<keyword evidence="1" id="KW-0808">Transferase</keyword>
<name>B4XEU9_9SPHN</name>
<dbReference type="AlphaFoldDB" id="B4XEU9"/>
<protein>
    <submittedName>
        <fullName evidence="1">Putative glycosyl transferase</fullName>
    </submittedName>
</protein>
<dbReference type="Pfam" id="PF11316">
    <property type="entry name" value="Rhamno_transf"/>
    <property type="match status" value="1"/>
</dbReference>
<evidence type="ECO:0000313" key="1">
    <source>
        <dbReference type="EMBL" id="ABW74900.1"/>
    </source>
</evidence>
<dbReference type="GO" id="GO:0016740">
    <property type="term" value="F:transferase activity"/>
    <property type="evidence" value="ECO:0007669"/>
    <property type="project" value="UniProtKB-KW"/>
</dbReference>
<reference evidence="1" key="1">
    <citation type="journal article" date="2008" name="J. Ind. Microbiol. Biotechnol.">
        <title>Identification and organization of genes for diutan polysaccharide synthesis from Sphingomonas sp. ATCC 53159.</title>
        <authorList>
            <person name="Coleman R.J."/>
            <person name="Patel Y.N."/>
            <person name="Harding N.E."/>
        </authorList>
    </citation>
    <scope>NUCLEOTIDE SEQUENCE</scope>
    <source>
        <strain evidence="1">ATCC 53159</strain>
    </source>
</reference>
<dbReference type="EMBL" id="EU026118">
    <property type="protein sequence ID" value="ABW74900.1"/>
    <property type="molecule type" value="Genomic_DNA"/>
</dbReference>
<sequence length="271" mass="30954">MLHVILTRFNIASPGREVAIRNSPGWLERRFGLFEQFCLPSIAGQTERNFHWLIYFDKDTPVEFRERIERDRQIFNFTPRYVAMFDKAMIAEDVRALATAGETLIVTTRLDNDDAVSSDFVARVQDAAKEAPAQTVLNFPHGIAMRGGQLYTASDHSSPFTSLVEKDVAGIETIWAKPHHELGEKWTIRQVPSKPLWLQVVHGENVTNRIKGKLVSDIDIINMFKIRSDVAARPVAAGAILWDHAVRTPIRRFREFGIRLVKPIVVRIRDR</sequence>
<gene>
    <name evidence="1" type="primary">urf31</name>
</gene>
<dbReference type="InterPro" id="IPR021466">
    <property type="entry name" value="Put_rhamnosyl_transferase"/>
</dbReference>
<accession>B4XEU9</accession>
<proteinExistence type="predicted"/>
<organism evidence="1">
    <name type="scientific">Sphingomonas sp. ATCC 53159</name>
    <dbReference type="NCBI Taxonomy" id="194870"/>
    <lineage>
        <taxon>Bacteria</taxon>
        <taxon>Pseudomonadati</taxon>
        <taxon>Pseudomonadota</taxon>
        <taxon>Alphaproteobacteria</taxon>
        <taxon>Sphingomonadales</taxon>
        <taxon>Sphingomonadaceae</taxon>
        <taxon>Sphingomonas</taxon>
    </lineage>
</organism>